<dbReference type="Proteomes" id="UP000489600">
    <property type="component" value="Unassembled WGS sequence"/>
</dbReference>
<gene>
    <name evidence="2" type="ORF">ANE_LOCUS19319</name>
</gene>
<dbReference type="AlphaFoldDB" id="A0A565C5J8"/>
<organism evidence="2 3">
    <name type="scientific">Arabis nemorensis</name>
    <dbReference type="NCBI Taxonomy" id="586526"/>
    <lineage>
        <taxon>Eukaryota</taxon>
        <taxon>Viridiplantae</taxon>
        <taxon>Streptophyta</taxon>
        <taxon>Embryophyta</taxon>
        <taxon>Tracheophyta</taxon>
        <taxon>Spermatophyta</taxon>
        <taxon>Magnoliopsida</taxon>
        <taxon>eudicotyledons</taxon>
        <taxon>Gunneridae</taxon>
        <taxon>Pentapetalae</taxon>
        <taxon>rosids</taxon>
        <taxon>malvids</taxon>
        <taxon>Brassicales</taxon>
        <taxon>Brassicaceae</taxon>
        <taxon>Arabideae</taxon>
        <taxon>Arabis</taxon>
    </lineage>
</organism>
<evidence type="ECO:0000256" key="1">
    <source>
        <dbReference type="SAM" id="MobiDB-lite"/>
    </source>
</evidence>
<evidence type="ECO:0000313" key="2">
    <source>
        <dbReference type="EMBL" id="VVB08875.1"/>
    </source>
</evidence>
<accession>A0A565C5J8</accession>
<reference evidence="2" key="1">
    <citation type="submission" date="2019-07" db="EMBL/GenBank/DDBJ databases">
        <authorList>
            <person name="Dittberner H."/>
        </authorList>
    </citation>
    <scope>NUCLEOTIDE SEQUENCE [LARGE SCALE GENOMIC DNA]</scope>
</reference>
<proteinExistence type="predicted"/>
<feature type="region of interest" description="Disordered" evidence="1">
    <location>
        <begin position="1"/>
        <end position="38"/>
    </location>
</feature>
<protein>
    <submittedName>
        <fullName evidence="2">Uncharacterized protein</fullName>
    </submittedName>
</protein>
<comment type="caution">
    <text evidence="2">The sequence shown here is derived from an EMBL/GenBank/DDBJ whole genome shotgun (WGS) entry which is preliminary data.</text>
</comment>
<sequence length="88" mass="10098">MNDSDEDDIPKRRKQKKKSSQQTLKERYELGDPEVGLLGEPNGNNFEYYVLYSNKSAPTTPEPEDVKDCYMFGPISSQGSIFPSREFE</sequence>
<evidence type="ECO:0000313" key="3">
    <source>
        <dbReference type="Proteomes" id="UP000489600"/>
    </source>
</evidence>
<name>A0A565C5J8_9BRAS</name>
<dbReference type="EMBL" id="CABITT030000006">
    <property type="protein sequence ID" value="VVB08875.1"/>
    <property type="molecule type" value="Genomic_DNA"/>
</dbReference>
<keyword evidence="3" id="KW-1185">Reference proteome</keyword>